<dbReference type="EMBL" id="GBRH01226723">
    <property type="protein sequence ID" value="JAD71172.1"/>
    <property type="molecule type" value="Transcribed_RNA"/>
</dbReference>
<dbReference type="AlphaFoldDB" id="A0A0A9CI34"/>
<organism evidence="1">
    <name type="scientific">Arundo donax</name>
    <name type="common">Giant reed</name>
    <name type="synonym">Donax arundinaceus</name>
    <dbReference type="NCBI Taxonomy" id="35708"/>
    <lineage>
        <taxon>Eukaryota</taxon>
        <taxon>Viridiplantae</taxon>
        <taxon>Streptophyta</taxon>
        <taxon>Embryophyta</taxon>
        <taxon>Tracheophyta</taxon>
        <taxon>Spermatophyta</taxon>
        <taxon>Magnoliopsida</taxon>
        <taxon>Liliopsida</taxon>
        <taxon>Poales</taxon>
        <taxon>Poaceae</taxon>
        <taxon>PACMAD clade</taxon>
        <taxon>Arundinoideae</taxon>
        <taxon>Arundineae</taxon>
        <taxon>Arundo</taxon>
    </lineage>
</organism>
<proteinExistence type="predicted"/>
<reference evidence="1" key="1">
    <citation type="submission" date="2014-09" db="EMBL/GenBank/DDBJ databases">
        <authorList>
            <person name="Magalhaes I.L.F."/>
            <person name="Oliveira U."/>
            <person name="Santos F.R."/>
            <person name="Vidigal T.H.D.A."/>
            <person name="Brescovit A.D."/>
            <person name="Santos A.J."/>
        </authorList>
    </citation>
    <scope>NUCLEOTIDE SEQUENCE</scope>
    <source>
        <tissue evidence="1">Shoot tissue taken approximately 20 cm above the soil surface</tissue>
    </source>
</reference>
<protein>
    <submittedName>
        <fullName evidence="1">Uncharacterized protein</fullName>
    </submittedName>
</protein>
<evidence type="ECO:0000313" key="1">
    <source>
        <dbReference type="EMBL" id="JAD71172.1"/>
    </source>
</evidence>
<name>A0A0A9CI34_ARUDO</name>
<accession>A0A0A9CI34</accession>
<sequence length="34" mass="4003">MEFGYCDETLSKYKKYSTRTIKLQLDTIPVKNMG</sequence>
<reference evidence="1" key="2">
    <citation type="journal article" date="2015" name="Data Brief">
        <title>Shoot transcriptome of the giant reed, Arundo donax.</title>
        <authorList>
            <person name="Barrero R.A."/>
            <person name="Guerrero F.D."/>
            <person name="Moolhuijzen P."/>
            <person name="Goolsby J.A."/>
            <person name="Tidwell J."/>
            <person name="Bellgard S.E."/>
            <person name="Bellgard M.I."/>
        </authorList>
    </citation>
    <scope>NUCLEOTIDE SEQUENCE</scope>
    <source>
        <tissue evidence="1">Shoot tissue taken approximately 20 cm above the soil surface</tissue>
    </source>
</reference>